<dbReference type="InterPro" id="IPR015943">
    <property type="entry name" value="WD40/YVTN_repeat-like_dom_sf"/>
</dbReference>
<organism evidence="5 6">
    <name type="scientific">Pelagicoccus mobilis</name>
    <dbReference type="NCBI Taxonomy" id="415221"/>
    <lineage>
        <taxon>Bacteria</taxon>
        <taxon>Pseudomonadati</taxon>
        <taxon>Verrucomicrobiota</taxon>
        <taxon>Opitutia</taxon>
        <taxon>Puniceicoccales</taxon>
        <taxon>Pelagicoccaceae</taxon>
        <taxon>Pelagicoccus</taxon>
    </lineage>
</organism>
<keyword evidence="6" id="KW-1185">Reference proteome</keyword>
<sequence length="937" mass="104807">MSSAKISAFALLLLVALTATHGRGVVSYDTGYTVSKVSSAATEEGSYVVASSYEGTLLGIGFDGSTLWENPLSGLMNYDLWTGDLSGDGSDEILAANADGAVYCLDRLGRTLWSFQPSETPMISVCVVKDRKGSQYIACGGTDLNFYWLSSDGELLKTVPSSSYESGMRPSKKWADDGTLTYNVHSVNFLRAIPQADGSDVLLMDGTLTNNTKSAMFFKFKPLASKPYKRFNTGHGYSPIGDMRVRDPDGDGTFETLVGTSATQHRITLGVYDAEKDKIRKFRLQSVKKNLGFGYRVVQTETIPDGGSFRYFVLAGEHVLLVQPSLDPKSTEVIKGTYAYNDLYKDPKTGKLILASSQSGGSCIHIVDVEKKNWKREFAQLEPPGSIRSILENTERLHSQLDEFTKPDWEPQSASTYIMSPPKGIDSVVKELKAYPDSPAFLGYAHMKGRELWDRSVLGHETWEELRDARQKYNQSHEDVVDQMVSSYSEDGFCTWGGHGTDPYFYSPETFRKVIDAGEGRQSVFIWPELTIVHKKDFPFVIDNLFAPLAEYAAENNSRVFLRNKHNFWLGDIHQPIWSRFLSGEFADVAIPSMEETADMTMELSLAGRLGVWASGSFDSWGTRCARDNPCFTRARQFGQQNLPNHFLRNAVFHVSYGAQYINNFNIKSDYSDYMQVLWELIAKSALYVPRREEIVSFSPVHLSMTEPDDRFIREGHATTTTIRYDKDFHPNNPYVIGRLDGAWPGAKTTEWDFSRYAAGVDDRRQNFLAPYSDGLVLITPPQEGAMADRGAPRGKLGDKLHPMYRDILVEHFTDGRSYFSKDGQTRYPADEYYGRVVSDIEERAKALPITVSGDVAWVVAQTAPKHLRLTLIDGGYLNPSDKVAKITFGSVEPTQLTDLLSEERVPVAGRKTVELEVPCGLFRFIDVELAEDWTGK</sequence>
<protein>
    <submittedName>
        <fullName evidence="5">PQQ-binding-like beta-propeller repeat protein</fullName>
    </submittedName>
</protein>
<proteinExistence type="predicted"/>
<accession>A0A934RY15</accession>
<feature type="domain" description="Lambda-carrageenase middle" evidence="2">
    <location>
        <begin position="453"/>
        <end position="824"/>
    </location>
</feature>
<evidence type="ECO:0000313" key="6">
    <source>
        <dbReference type="Proteomes" id="UP000617628"/>
    </source>
</evidence>
<reference evidence="5" key="1">
    <citation type="submission" date="2021-01" db="EMBL/GenBank/DDBJ databases">
        <title>Modified the classification status of verrucomicrobia.</title>
        <authorList>
            <person name="Feng X."/>
        </authorList>
    </citation>
    <scope>NUCLEOTIDE SEQUENCE</scope>
    <source>
        <strain evidence="5">KCTC 13126</strain>
    </source>
</reference>
<dbReference type="Proteomes" id="UP000617628">
    <property type="component" value="Unassembled WGS sequence"/>
</dbReference>
<dbReference type="RefSeq" id="WP_200354180.1">
    <property type="nucleotide sequence ID" value="NZ_JAENIL010000005.1"/>
</dbReference>
<feature type="domain" description="Lambda-carrageenase beta-propeller" evidence="4">
    <location>
        <begin position="47"/>
        <end position="367"/>
    </location>
</feature>
<dbReference type="InterPro" id="IPR057420">
    <property type="entry name" value="Beta-prop_CGLA"/>
</dbReference>
<evidence type="ECO:0000259" key="3">
    <source>
        <dbReference type="Pfam" id="PF25291"/>
    </source>
</evidence>
<keyword evidence="1" id="KW-0732">Signal</keyword>
<dbReference type="Gene3D" id="2.130.10.10">
    <property type="entry name" value="YVTN repeat-like/Quinoprotein amine dehydrogenase"/>
    <property type="match status" value="1"/>
</dbReference>
<evidence type="ECO:0000256" key="1">
    <source>
        <dbReference type="SAM" id="SignalP"/>
    </source>
</evidence>
<dbReference type="SUPFAM" id="SSF50998">
    <property type="entry name" value="Quinoprotein alcohol dehydrogenase-like"/>
    <property type="match status" value="1"/>
</dbReference>
<evidence type="ECO:0000259" key="2">
    <source>
        <dbReference type="Pfam" id="PF25290"/>
    </source>
</evidence>
<feature type="signal peptide" evidence="1">
    <location>
        <begin position="1"/>
        <end position="21"/>
    </location>
</feature>
<comment type="caution">
    <text evidence="5">The sequence shown here is derived from an EMBL/GenBank/DDBJ whole genome shotgun (WGS) entry which is preliminary data.</text>
</comment>
<gene>
    <name evidence="5" type="ORF">JIN87_03730</name>
</gene>
<feature type="chain" id="PRO_5037083439" evidence="1">
    <location>
        <begin position="22"/>
        <end position="937"/>
    </location>
</feature>
<dbReference type="Pfam" id="PF25290">
    <property type="entry name" value="CGLA_M"/>
    <property type="match status" value="1"/>
</dbReference>
<dbReference type="InterPro" id="IPR057421">
    <property type="entry name" value="CGLA_M"/>
</dbReference>
<dbReference type="InterPro" id="IPR011047">
    <property type="entry name" value="Quinoprotein_ADH-like_sf"/>
</dbReference>
<dbReference type="EMBL" id="JAENIL010000005">
    <property type="protein sequence ID" value="MBK1875964.1"/>
    <property type="molecule type" value="Genomic_DNA"/>
</dbReference>
<feature type="domain" description="Lambda-carrageenase C-terminal" evidence="3">
    <location>
        <begin position="851"/>
        <end position="929"/>
    </location>
</feature>
<name>A0A934RY15_9BACT</name>
<dbReference type="InterPro" id="IPR057422">
    <property type="entry name" value="CGLA_C"/>
</dbReference>
<dbReference type="Pfam" id="PF25292">
    <property type="entry name" value="Beta-prop_CGLA"/>
    <property type="match status" value="1"/>
</dbReference>
<dbReference type="AlphaFoldDB" id="A0A934RY15"/>
<evidence type="ECO:0000313" key="5">
    <source>
        <dbReference type="EMBL" id="MBK1875964.1"/>
    </source>
</evidence>
<evidence type="ECO:0000259" key="4">
    <source>
        <dbReference type="Pfam" id="PF25292"/>
    </source>
</evidence>
<dbReference type="Pfam" id="PF25291">
    <property type="entry name" value="CGLA_C"/>
    <property type="match status" value="1"/>
</dbReference>